<evidence type="ECO:0000259" key="10">
    <source>
        <dbReference type="Pfam" id="PF13382"/>
    </source>
</evidence>
<evidence type="ECO:0000256" key="8">
    <source>
        <dbReference type="HAMAP-Rule" id="MF_01518"/>
    </source>
</evidence>
<dbReference type="InterPro" id="IPR011059">
    <property type="entry name" value="Metal-dep_hydrolase_composite"/>
</dbReference>
<feature type="domain" description="Adenine deaminase C-terminal" evidence="10">
    <location>
        <begin position="402"/>
        <end position="569"/>
    </location>
</feature>
<dbReference type="GO" id="GO:0000034">
    <property type="term" value="F:adenine deaminase activity"/>
    <property type="evidence" value="ECO:0007669"/>
    <property type="project" value="UniProtKB-UniRule"/>
</dbReference>
<protein>
    <recommendedName>
        <fullName evidence="7 8">Adenine deaminase</fullName>
        <shortName evidence="8">Adenase</shortName>
        <shortName evidence="8">Adenine aminase</shortName>
        <ecNumber evidence="3 8">3.5.4.2</ecNumber>
    </recommendedName>
</protein>
<keyword evidence="5 8" id="KW-0464">Manganese</keyword>
<dbReference type="Gene3D" id="2.30.40.10">
    <property type="entry name" value="Urease, subunit C, domain 1"/>
    <property type="match status" value="1"/>
</dbReference>
<dbReference type="InterPro" id="IPR006680">
    <property type="entry name" value="Amidohydro-rel"/>
</dbReference>
<evidence type="ECO:0000256" key="7">
    <source>
        <dbReference type="ARBA" id="ARBA00069718"/>
    </source>
</evidence>
<evidence type="ECO:0000256" key="2">
    <source>
        <dbReference type="ARBA" id="ARBA00006773"/>
    </source>
</evidence>
<evidence type="ECO:0000256" key="3">
    <source>
        <dbReference type="ARBA" id="ARBA00012782"/>
    </source>
</evidence>
<evidence type="ECO:0000256" key="5">
    <source>
        <dbReference type="ARBA" id="ARBA00023211"/>
    </source>
</evidence>
<dbReference type="EC" id="3.5.4.2" evidence="3 8"/>
<dbReference type="RefSeq" id="WP_091614103.1">
    <property type="nucleotide sequence ID" value="NZ_FNNC01000003.1"/>
</dbReference>
<comment type="similarity">
    <text evidence="2 8">Belongs to the metallo-dependent hydrolases superfamily. Adenine deaminase family.</text>
</comment>
<sequence length="579" mass="62224">MKITKEMLKNRIAAAGGQRPADTVVKNASIVNVFTGEIMEGDAAIVDGYFAGIGSYDGQEVIDAKGKIMIPGMIDGHVHIESSLLTPREFGKVVLSHGVTSVVTDPHEIANVAGAPGIEYMIEDAERTELDMFVMLPSCVPAAPFESNGAVLEAEHLLPFINTPGVLGLAEVMDFPAVAEGTDVMMDKLLMGHTERKVIDGHAAGLTAEGINIFMAAGIRTDHESVTAAEAKTRLDLGMYLMIREGTVARDLDALFPAITERNARRCLFVTDDKLVDDLVEEGSVDHIVRRAVRKGLDPVTAVQMVTLNAAECFGLQHLGAVAPGYQADFVLLDDLDSFNIHEVYKNGRLVSGNVRPLEETNRGVSAASLPGINAGQVSARDLALPLASDFCRLIEVVPNSIVTKERKEQVTVEDDHFCISPANDQLKIAVIERHTASENIGVGIVKGLGLKSGAIATTISHDSHNIIAAGTSDKDILAAVRHVIQSNGGMAVVQEEKVLASLPLAVAGLMAEKPWEEVYERLSLLNQALDSLGAPQDFDPFLTLSFLALPVIPELKITEKGLFDFRSFSYVNVEVEHL</sequence>
<dbReference type="CDD" id="cd01295">
    <property type="entry name" value="AdeC"/>
    <property type="match status" value="1"/>
</dbReference>
<keyword evidence="4 8" id="KW-0378">Hydrolase</keyword>
<gene>
    <name evidence="8" type="primary">ade</name>
    <name evidence="11" type="ORF">SAMN05421781_1855</name>
</gene>
<organism evidence="11 12">
    <name type="scientific">Marinococcus luteus</name>
    <dbReference type="NCBI Taxonomy" id="1122204"/>
    <lineage>
        <taxon>Bacteria</taxon>
        <taxon>Bacillati</taxon>
        <taxon>Bacillota</taxon>
        <taxon>Bacilli</taxon>
        <taxon>Bacillales</taxon>
        <taxon>Bacillaceae</taxon>
        <taxon>Marinococcus</taxon>
    </lineage>
</organism>
<dbReference type="FunFam" id="3.20.20.140:FF:000016">
    <property type="entry name" value="Adenine deaminase"/>
    <property type="match status" value="1"/>
</dbReference>
<evidence type="ECO:0000313" key="12">
    <source>
        <dbReference type="Proteomes" id="UP000199488"/>
    </source>
</evidence>
<evidence type="ECO:0000313" key="11">
    <source>
        <dbReference type="EMBL" id="SDW58753.1"/>
    </source>
</evidence>
<dbReference type="InterPro" id="IPR006679">
    <property type="entry name" value="Adenine_deam"/>
</dbReference>
<dbReference type="PANTHER" id="PTHR11113">
    <property type="entry name" value="N-ACETYLGLUCOSAMINE-6-PHOSPHATE DEACETYLASE"/>
    <property type="match status" value="1"/>
</dbReference>
<dbReference type="SUPFAM" id="SSF51338">
    <property type="entry name" value="Composite domain of metallo-dependent hydrolases"/>
    <property type="match status" value="1"/>
</dbReference>
<dbReference type="OrthoDB" id="9775607at2"/>
<evidence type="ECO:0000256" key="1">
    <source>
        <dbReference type="ARBA" id="ARBA00001936"/>
    </source>
</evidence>
<comment type="cofactor">
    <cofactor evidence="1 8">
        <name>Mn(2+)</name>
        <dbReference type="ChEBI" id="CHEBI:29035"/>
    </cofactor>
</comment>
<dbReference type="PANTHER" id="PTHR11113:SF2">
    <property type="entry name" value="ADENINE DEAMINASE"/>
    <property type="match status" value="1"/>
</dbReference>
<dbReference type="NCBIfam" id="TIGR01178">
    <property type="entry name" value="ade"/>
    <property type="match status" value="1"/>
</dbReference>
<dbReference type="InterPro" id="IPR026912">
    <property type="entry name" value="Adenine_deam_C"/>
</dbReference>
<dbReference type="EMBL" id="FNNC01000003">
    <property type="protein sequence ID" value="SDW58753.1"/>
    <property type="molecule type" value="Genomic_DNA"/>
</dbReference>
<dbReference type="Pfam" id="PF01979">
    <property type="entry name" value="Amidohydro_1"/>
    <property type="match status" value="1"/>
</dbReference>
<dbReference type="HAMAP" id="MF_01518">
    <property type="entry name" value="Adenine_deamin"/>
    <property type="match status" value="1"/>
</dbReference>
<keyword evidence="12" id="KW-1185">Reference proteome</keyword>
<evidence type="ECO:0000256" key="6">
    <source>
        <dbReference type="ARBA" id="ARBA00047720"/>
    </source>
</evidence>
<evidence type="ECO:0000259" key="9">
    <source>
        <dbReference type="Pfam" id="PF01979"/>
    </source>
</evidence>
<feature type="domain" description="Amidohydrolase-related" evidence="9">
    <location>
        <begin position="68"/>
        <end position="351"/>
    </location>
</feature>
<proteinExistence type="inferred from homology"/>
<dbReference type="Proteomes" id="UP000199488">
    <property type="component" value="Unassembled WGS sequence"/>
</dbReference>
<dbReference type="InterPro" id="IPR032466">
    <property type="entry name" value="Metal_Hydrolase"/>
</dbReference>
<evidence type="ECO:0000256" key="4">
    <source>
        <dbReference type="ARBA" id="ARBA00022801"/>
    </source>
</evidence>
<accession>A0A1H2URK4</accession>
<reference evidence="11 12" key="1">
    <citation type="submission" date="2016-10" db="EMBL/GenBank/DDBJ databases">
        <authorList>
            <person name="de Groot N.N."/>
        </authorList>
    </citation>
    <scope>NUCLEOTIDE SEQUENCE [LARGE SCALE GENOMIC DNA]</scope>
    <source>
        <strain evidence="11 12">DSM 23126</strain>
    </source>
</reference>
<dbReference type="GO" id="GO:0006146">
    <property type="term" value="P:adenine catabolic process"/>
    <property type="evidence" value="ECO:0007669"/>
    <property type="project" value="InterPro"/>
</dbReference>
<name>A0A1H2URK4_9BACI</name>
<dbReference type="Pfam" id="PF13382">
    <property type="entry name" value="Adenine_deam_C"/>
    <property type="match status" value="1"/>
</dbReference>
<dbReference type="AlphaFoldDB" id="A0A1H2URK4"/>
<dbReference type="SUPFAM" id="SSF51556">
    <property type="entry name" value="Metallo-dependent hydrolases"/>
    <property type="match status" value="1"/>
</dbReference>
<dbReference type="STRING" id="1122204.SAMN05421781_1855"/>
<comment type="catalytic activity">
    <reaction evidence="6 8">
        <text>adenine + H2O + H(+) = hypoxanthine + NH4(+)</text>
        <dbReference type="Rhea" id="RHEA:23688"/>
        <dbReference type="ChEBI" id="CHEBI:15377"/>
        <dbReference type="ChEBI" id="CHEBI:15378"/>
        <dbReference type="ChEBI" id="CHEBI:16708"/>
        <dbReference type="ChEBI" id="CHEBI:17368"/>
        <dbReference type="ChEBI" id="CHEBI:28938"/>
        <dbReference type="EC" id="3.5.4.2"/>
    </reaction>
</comment>
<dbReference type="Gene3D" id="3.20.20.140">
    <property type="entry name" value="Metal-dependent hydrolases"/>
    <property type="match status" value="1"/>
</dbReference>